<feature type="compositionally biased region" description="Basic and acidic residues" evidence="1">
    <location>
        <begin position="222"/>
        <end position="233"/>
    </location>
</feature>
<evidence type="ECO:0000313" key="3">
    <source>
        <dbReference type="Proteomes" id="UP001159427"/>
    </source>
</evidence>
<proteinExistence type="predicted"/>
<keyword evidence="3" id="KW-1185">Reference proteome</keyword>
<feature type="non-terminal residue" evidence="2">
    <location>
        <position position="248"/>
    </location>
</feature>
<organism evidence="2 3">
    <name type="scientific">Porites evermanni</name>
    <dbReference type="NCBI Taxonomy" id="104178"/>
    <lineage>
        <taxon>Eukaryota</taxon>
        <taxon>Metazoa</taxon>
        <taxon>Cnidaria</taxon>
        <taxon>Anthozoa</taxon>
        <taxon>Hexacorallia</taxon>
        <taxon>Scleractinia</taxon>
        <taxon>Fungiina</taxon>
        <taxon>Poritidae</taxon>
        <taxon>Porites</taxon>
    </lineage>
</organism>
<reference evidence="2 3" key="1">
    <citation type="submission" date="2022-05" db="EMBL/GenBank/DDBJ databases">
        <authorList>
            <consortium name="Genoscope - CEA"/>
            <person name="William W."/>
        </authorList>
    </citation>
    <scope>NUCLEOTIDE SEQUENCE [LARGE SCALE GENOMIC DNA]</scope>
</reference>
<protein>
    <submittedName>
        <fullName evidence="2">Uncharacterized protein</fullName>
    </submittedName>
</protein>
<evidence type="ECO:0000313" key="2">
    <source>
        <dbReference type="EMBL" id="CAH3177106.1"/>
    </source>
</evidence>
<comment type="caution">
    <text evidence="2">The sequence shown here is derived from an EMBL/GenBank/DDBJ whole genome shotgun (WGS) entry which is preliminary data.</text>
</comment>
<evidence type="ECO:0000256" key="1">
    <source>
        <dbReference type="SAM" id="MobiDB-lite"/>
    </source>
</evidence>
<dbReference type="EMBL" id="CALNXI010001789">
    <property type="protein sequence ID" value="CAH3177106.1"/>
    <property type="molecule type" value="Genomic_DNA"/>
</dbReference>
<sequence>MKTISYHVLRNELNSIYDKQLEMADSMSYADQQDDESLSDDDYVVGTFGSDIAEELYPNAQYYATHEIFKKTAKFTEIPESVLFTVALTAVGDKIISDGGSQTEAVKTEAITSCRLEYINLRFGPLMHQLLNPRLSALDYGRDPVYLLWSREGSLDNQPNAWYKPNHFVLVAWRSDATSHTQATPQVPVSNISANVKSVEKKTSVRAKQGNILTFLKPAQAKPEKKGKGKADYLRNQPENTAAKRSAE</sequence>
<feature type="region of interest" description="Disordered" evidence="1">
    <location>
        <begin position="217"/>
        <end position="248"/>
    </location>
</feature>
<dbReference type="Proteomes" id="UP001159427">
    <property type="component" value="Unassembled WGS sequence"/>
</dbReference>
<name>A0ABN8RCZ9_9CNID</name>
<gene>
    <name evidence="2" type="ORF">PEVE_00010992</name>
</gene>
<accession>A0ABN8RCZ9</accession>